<proteinExistence type="predicted"/>
<dbReference type="EMBL" id="AKKN01000002">
    <property type="protein sequence ID" value="EKT61333.1"/>
    <property type="molecule type" value="Genomic_DNA"/>
</dbReference>
<keyword evidence="2" id="KW-1185">Reference proteome</keyword>
<gene>
    <name evidence="1" type="ORF">OO7_01471</name>
</gene>
<reference evidence="1 2" key="1">
    <citation type="journal article" date="2012" name="BMC Genomics">
        <title>Comparative genomics of bacteria in the genus Providencia isolated from wild Drosophila melanogaster.</title>
        <authorList>
            <person name="Galac M.R."/>
            <person name="Lazzaro B.P."/>
        </authorList>
    </citation>
    <scope>NUCLEOTIDE SEQUENCE [LARGE SCALE GENOMIC DNA]</scope>
    <source>
        <strain evidence="1 2">DSM 19967</strain>
    </source>
</reference>
<dbReference type="HOGENOM" id="CLU_1203959_0_0_6"/>
<dbReference type="PATRIC" id="fig|1141660.3.peg.291"/>
<dbReference type="Proteomes" id="UP000010290">
    <property type="component" value="Chromosome"/>
</dbReference>
<evidence type="ECO:0000313" key="1">
    <source>
        <dbReference type="EMBL" id="EKT61333.1"/>
    </source>
</evidence>
<accession>K8WL44</accession>
<organism evidence="1 2">
    <name type="scientific">Providencia sneebia DSM 19967</name>
    <dbReference type="NCBI Taxonomy" id="1141660"/>
    <lineage>
        <taxon>Bacteria</taxon>
        <taxon>Pseudomonadati</taxon>
        <taxon>Pseudomonadota</taxon>
        <taxon>Gammaproteobacteria</taxon>
        <taxon>Enterobacterales</taxon>
        <taxon>Morganellaceae</taxon>
        <taxon>Providencia</taxon>
    </lineage>
</organism>
<dbReference type="AlphaFoldDB" id="K8WL44"/>
<dbReference type="RefSeq" id="WP_008914186.1">
    <property type="nucleotide sequence ID" value="NZ_CM001773.1"/>
</dbReference>
<dbReference type="OrthoDB" id="6446602at2"/>
<sequence length="246" mass="28253">MQYDLFTLENVNKAKALFSPHSEDDIYLTHLSSAHWCIHQLSTLSEDDIEQALDYLSVWDLIAEPQETARELTKIDSYAWRHCVAEPLSDRNRTIPLVGACAVLGMIGNDDIPKEKCLLAASNFAFAILSIQVDDTEVVNSFDNLHLIEKRQKAAYAKHDKHYGLIKAKMNAWAEQEISKCNGKMTMKGLTEHVDAKYHDWLAKYPVDSIEYMKLHPFNKNQDPDKGVSWKTIYDWVTPLLRDKKK</sequence>
<evidence type="ECO:0000313" key="2">
    <source>
        <dbReference type="Proteomes" id="UP000010290"/>
    </source>
</evidence>
<comment type="caution">
    <text evidence="1">The sequence shown here is derived from an EMBL/GenBank/DDBJ whole genome shotgun (WGS) entry which is preliminary data.</text>
</comment>
<name>K8WL44_9GAMM</name>
<protein>
    <submittedName>
        <fullName evidence="1">Uncharacterized protein</fullName>
    </submittedName>
</protein>